<protein>
    <recommendedName>
        <fullName evidence="12">C2H2-type domain-containing protein</fullName>
    </recommendedName>
</protein>
<feature type="domain" description="C2H2-type" evidence="12">
    <location>
        <begin position="697"/>
        <end position="726"/>
    </location>
</feature>
<dbReference type="Pfam" id="PF12874">
    <property type="entry name" value="zf-met"/>
    <property type="match status" value="1"/>
</dbReference>
<evidence type="ECO:0000256" key="5">
    <source>
        <dbReference type="ARBA" id="ARBA00022833"/>
    </source>
</evidence>
<dbReference type="InterPro" id="IPR036236">
    <property type="entry name" value="Znf_C2H2_sf"/>
</dbReference>
<keyword evidence="9" id="KW-0539">Nucleus</keyword>
<evidence type="ECO:0000256" key="1">
    <source>
        <dbReference type="ARBA" id="ARBA00004123"/>
    </source>
</evidence>
<sequence>MHDNQWEGQTVYQATSCSKRPNFMRAEMSPMVESSLIETFINELSSSGHEVLVLAAHIEHATFTQKGSRIGSEFFQKHEQILQHFLSFCQGTSQENQTTSIQSNIVVSAQDTELKVQIYHEQHGNEHTCNNKTSDTLVDFVTNTEAEPCFIAEKISMNETTSSGDQTEQLKSKIELLVETALEDIDKREHSIRKNNNRNSLVSQTRLPKKTSKRKLKDNELTMSDLLKSVKNKVKRNKNRNGSENEINSENVLSNVPNIQNKRKQAPKRVNPKAVNKINGSLLSKVIEDEKVKSYSQCIETEDTTFVDFLRSNDDNDNNSASNKPGDANGFSDIQNKPAVSGKMMNCVDICGFAKKVLNLYENWEESAKLTLEKKECVFCDMKLKTVNEINSHLSNHKHAFELNLETCKKCKITLPSGYVRCHPCVKGANNIPKMINCSYKDIRDEAAWLEIGFAQLGGSSDNIVCDACKESFQNVSVYKDHFVQKHIRAFKCRCEENLNSLKEVKDHVEAIHCVSNDDENRCTTCDTDFTTVDELNSHVREFHCKKHVFKCDKCSSWFSCRYLLSEHFCSEQLGFYRCNIDGCNERFKKYRQIQTHKQNAHGSGGHMCSYCGKLYLVGGHLTVHLEWVHGVGEPVNCKVCRLECRGPNVLRSHMLTHSTEKRFSCEICGHSFRRSSGLSKHRKSAHSTQKIIKKKKTCEVCNASFYNASSLQQHIINTKHTTTTQELKTELVRTCRFCGKQYATRDHMIRHEKVHLKKADYSCDVCGKSFIDRSNWRQHKWTHTGKPKCDKCGIVFRSLRKLSDHITELHDSQPDSQNSNLQQASVTSNQSLLTLDAYQMDNPSKYVNFTVSQTSEHQQMDPSKLDQSCPSTSQIQGNDLFASFQRECSNTGMQSVNMDANYFSQALDMQYIGGIPDSVVTSNGEPANQNVQVLESDRIQNYYCDGNFQA</sequence>
<feature type="domain" description="C2H2-type" evidence="12">
    <location>
        <begin position="734"/>
        <end position="761"/>
    </location>
</feature>
<comment type="caution">
    <text evidence="13">The sequence shown here is derived from an EMBL/GenBank/DDBJ whole genome shotgun (WGS) entry which is preliminary data.</text>
</comment>
<evidence type="ECO:0000256" key="7">
    <source>
        <dbReference type="ARBA" id="ARBA00023125"/>
    </source>
</evidence>
<name>A0A9D4RC97_DREPO</name>
<feature type="domain" description="C2H2-type" evidence="12">
    <location>
        <begin position="577"/>
        <end position="602"/>
    </location>
</feature>
<feature type="region of interest" description="Disordered" evidence="11">
    <location>
        <begin position="188"/>
        <end position="215"/>
    </location>
</feature>
<feature type="domain" description="C2H2-type" evidence="12">
    <location>
        <begin position="521"/>
        <end position="549"/>
    </location>
</feature>
<dbReference type="GO" id="GO:0008270">
    <property type="term" value="F:zinc ion binding"/>
    <property type="evidence" value="ECO:0007669"/>
    <property type="project" value="UniProtKB-KW"/>
</dbReference>
<evidence type="ECO:0000256" key="8">
    <source>
        <dbReference type="ARBA" id="ARBA00023163"/>
    </source>
</evidence>
<dbReference type="GO" id="GO:0003677">
    <property type="term" value="F:DNA binding"/>
    <property type="evidence" value="ECO:0007669"/>
    <property type="project" value="UniProtKB-KW"/>
</dbReference>
<dbReference type="FunFam" id="3.30.160.60:FF:000030">
    <property type="entry name" value="Zinc finger protein 628"/>
    <property type="match status" value="1"/>
</dbReference>
<evidence type="ECO:0000256" key="11">
    <source>
        <dbReference type="SAM" id="MobiDB-lite"/>
    </source>
</evidence>
<keyword evidence="2" id="KW-0479">Metal-binding</keyword>
<dbReference type="SMART" id="SM00355">
    <property type="entry name" value="ZnF_C2H2"/>
    <property type="match status" value="12"/>
</dbReference>
<keyword evidence="7" id="KW-0238">DNA-binding</keyword>
<feature type="domain" description="C2H2-type" evidence="12">
    <location>
        <begin position="788"/>
        <end position="816"/>
    </location>
</feature>
<organism evidence="13 14">
    <name type="scientific">Dreissena polymorpha</name>
    <name type="common">Zebra mussel</name>
    <name type="synonym">Mytilus polymorpha</name>
    <dbReference type="NCBI Taxonomy" id="45954"/>
    <lineage>
        <taxon>Eukaryota</taxon>
        <taxon>Metazoa</taxon>
        <taxon>Spiralia</taxon>
        <taxon>Lophotrochozoa</taxon>
        <taxon>Mollusca</taxon>
        <taxon>Bivalvia</taxon>
        <taxon>Autobranchia</taxon>
        <taxon>Heteroconchia</taxon>
        <taxon>Euheterodonta</taxon>
        <taxon>Imparidentia</taxon>
        <taxon>Neoheterodontei</taxon>
        <taxon>Myida</taxon>
        <taxon>Dreissenoidea</taxon>
        <taxon>Dreissenidae</taxon>
        <taxon>Dreissena</taxon>
    </lineage>
</organism>
<keyword evidence="3" id="KW-0677">Repeat</keyword>
<keyword evidence="6" id="KW-0805">Transcription regulation</keyword>
<dbReference type="InterPro" id="IPR013087">
    <property type="entry name" value="Znf_C2H2_type"/>
</dbReference>
<feature type="domain" description="C2H2-type" evidence="12">
    <location>
        <begin position="664"/>
        <end position="692"/>
    </location>
</feature>
<dbReference type="EMBL" id="JAIWYP010000002">
    <property type="protein sequence ID" value="KAH3863131.1"/>
    <property type="molecule type" value="Genomic_DNA"/>
</dbReference>
<dbReference type="SMART" id="SM00451">
    <property type="entry name" value="ZnF_U1"/>
    <property type="match status" value="4"/>
</dbReference>
<dbReference type="PROSITE" id="PS50157">
    <property type="entry name" value="ZINC_FINGER_C2H2_2"/>
    <property type="match status" value="8"/>
</dbReference>
<reference evidence="13" key="1">
    <citation type="journal article" date="2019" name="bioRxiv">
        <title>The Genome of the Zebra Mussel, Dreissena polymorpha: A Resource for Invasive Species Research.</title>
        <authorList>
            <person name="McCartney M.A."/>
            <person name="Auch B."/>
            <person name="Kono T."/>
            <person name="Mallez S."/>
            <person name="Zhang Y."/>
            <person name="Obille A."/>
            <person name="Becker A."/>
            <person name="Abrahante J.E."/>
            <person name="Garbe J."/>
            <person name="Badalamenti J.P."/>
            <person name="Herman A."/>
            <person name="Mangelson H."/>
            <person name="Liachko I."/>
            <person name="Sullivan S."/>
            <person name="Sone E.D."/>
            <person name="Koren S."/>
            <person name="Silverstein K.A.T."/>
            <person name="Beckman K.B."/>
            <person name="Gohl D.M."/>
        </authorList>
    </citation>
    <scope>NUCLEOTIDE SEQUENCE</scope>
    <source>
        <strain evidence="13">Duluth1</strain>
        <tissue evidence="13">Whole animal</tissue>
    </source>
</reference>
<reference evidence="13" key="2">
    <citation type="submission" date="2020-11" db="EMBL/GenBank/DDBJ databases">
        <authorList>
            <person name="McCartney M.A."/>
            <person name="Auch B."/>
            <person name="Kono T."/>
            <person name="Mallez S."/>
            <person name="Becker A."/>
            <person name="Gohl D.M."/>
            <person name="Silverstein K.A.T."/>
            <person name="Koren S."/>
            <person name="Bechman K.B."/>
            <person name="Herman A."/>
            <person name="Abrahante J.E."/>
            <person name="Garbe J."/>
        </authorList>
    </citation>
    <scope>NUCLEOTIDE SEQUENCE</scope>
    <source>
        <strain evidence="13">Duluth1</strain>
        <tissue evidence="13">Whole animal</tissue>
    </source>
</reference>
<evidence type="ECO:0000256" key="10">
    <source>
        <dbReference type="PROSITE-ProRule" id="PRU00042"/>
    </source>
</evidence>
<gene>
    <name evidence="13" type="ORF">DPMN_026109</name>
</gene>
<feature type="region of interest" description="Disordered" evidence="11">
    <location>
        <begin position="854"/>
        <end position="873"/>
    </location>
</feature>
<feature type="region of interest" description="Disordered" evidence="11">
    <location>
        <begin position="235"/>
        <end position="270"/>
    </location>
</feature>
<evidence type="ECO:0000256" key="9">
    <source>
        <dbReference type="ARBA" id="ARBA00023242"/>
    </source>
</evidence>
<evidence type="ECO:0000256" key="6">
    <source>
        <dbReference type="ARBA" id="ARBA00023015"/>
    </source>
</evidence>
<dbReference type="InterPro" id="IPR003604">
    <property type="entry name" value="Matrin/U1-like-C_Znf_C2H2"/>
</dbReference>
<dbReference type="AlphaFoldDB" id="A0A9D4RC97"/>
<feature type="compositionally biased region" description="Basic residues" evidence="11">
    <location>
        <begin position="261"/>
        <end position="270"/>
    </location>
</feature>
<keyword evidence="4 10" id="KW-0863">Zinc-finger</keyword>
<keyword evidence="8" id="KW-0804">Transcription</keyword>
<dbReference type="SUPFAM" id="SSF57667">
    <property type="entry name" value="beta-beta-alpha zinc fingers"/>
    <property type="match status" value="4"/>
</dbReference>
<evidence type="ECO:0000313" key="13">
    <source>
        <dbReference type="EMBL" id="KAH3863131.1"/>
    </source>
</evidence>
<dbReference type="OrthoDB" id="6085123at2759"/>
<comment type="subcellular location">
    <subcellularLocation>
        <location evidence="1">Nucleus</location>
    </subcellularLocation>
</comment>
<feature type="domain" description="C2H2-type" evidence="12">
    <location>
        <begin position="762"/>
        <end position="789"/>
    </location>
</feature>
<dbReference type="Proteomes" id="UP000828390">
    <property type="component" value="Unassembled WGS sequence"/>
</dbReference>
<dbReference type="GO" id="GO:0005634">
    <property type="term" value="C:nucleus"/>
    <property type="evidence" value="ECO:0007669"/>
    <property type="project" value="UniProtKB-SubCell"/>
</dbReference>
<dbReference type="PANTHER" id="PTHR24379">
    <property type="entry name" value="KRAB AND ZINC FINGER DOMAIN-CONTAINING"/>
    <property type="match status" value="1"/>
</dbReference>
<evidence type="ECO:0000313" key="14">
    <source>
        <dbReference type="Proteomes" id="UP000828390"/>
    </source>
</evidence>
<feature type="compositionally biased region" description="Polar residues" evidence="11">
    <location>
        <begin position="242"/>
        <end position="260"/>
    </location>
</feature>
<dbReference type="Pfam" id="PF00096">
    <property type="entry name" value="zf-C2H2"/>
    <property type="match status" value="2"/>
</dbReference>
<evidence type="ECO:0000256" key="2">
    <source>
        <dbReference type="ARBA" id="ARBA00022723"/>
    </source>
</evidence>
<feature type="region of interest" description="Disordered" evidence="11">
    <location>
        <begin position="310"/>
        <end position="334"/>
    </location>
</feature>
<keyword evidence="5" id="KW-0862">Zinc</keyword>
<feature type="domain" description="C2H2-type" evidence="12">
    <location>
        <begin position="607"/>
        <end position="635"/>
    </location>
</feature>
<evidence type="ECO:0000259" key="12">
    <source>
        <dbReference type="PROSITE" id="PS50157"/>
    </source>
</evidence>
<accession>A0A9D4RC97</accession>
<proteinExistence type="predicted"/>
<evidence type="ECO:0000256" key="4">
    <source>
        <dbReference type="ARBA" id="ARBA00022771"/>
    </source>
</evidence>
<feature type="compositionally biased region" description="Polar residues" evidence="11">
    <location>
        <begin position="197"/>
        <end position="206"/>
    </location>
</feature>
<keyword evidence="14" id="KW-1185">Reference proteome</keyword>
<evidence type="ECO:0000256" key="3">
    <source>
        <dbReference type="ARBA" id="ARBA00022737"/>
    </source>
</evidence>
<dbReference type="PANTHER" id="PTHR24379:SF121">
    <property type="entry name" value="C2H2-TYPE DOMAIN-CONTAINING PROTEIN"/>
    <property type="match status" value="1"/>
</dbReference>
<dbReference type="Gene3D" id="3.30.160.60">
    <property type="entry name" value="Classic Zinc Finger"/>
    <property type="match status" value="4"/>
</dbReference>
<dbReference type="PROSITE" id="PS00028">
    <property type="entry name" value="ZINC_FINGER_C2H2_1"/>
    <property type="match status" value="9"/>
</dbReference>